<proteinExistence type="predicted"/>
<dbReference type="SUPFAM" id="SSF52540">
    <property type="entry name" value="P-loop containing nucleoside triphosphate hydrolases"/>
    <property type="match status" value="1"/>
</dbReference>
<organism evidence="2 3">
    <name type="scientific">Aeromonas cavernicola</name>
    <dbReference type="NCBI Taxonomy" id="1006623"/>
    <lineage>
        <taxon>Bacteria</taxon>
        <taxon>Pseudomonadati</taxon>
        <taxon>Pseudomonadota</taxon>
        <taxon>Gammaproteobacteria</taxon>
        <taxon>Aeromonadales</taxon>
        <taxon>Aeromonadaceae</taxon>
        <taxon>Aeromonas</taxon>
    </lineage>
</organism>
<evidence type="ECO:0008006" key="4">
    <source>
        <dbReference type="Google" id="ProtNLM"/>
    </source>
</evidence>
<dbReference type="RefSeq" id="WP_100295168.1">
    <property type="nucleotide sequence ID" value="NZ_PGGC01000182.1"/>
</dbReference>
<gene>
    <name evidence="2" type="ORF">CUC53_16675</name>
</gene>
<dbReference type="Gene3D" id="3.40.50.300">
    <property type="entry name" value="P-loop containing nucleotide triphosphate hydrolases"/>
    <property type="match status" value="1"/>
</dbReference>
<dbReference type="AlphaFoldDB" id="A0A2H9U0V1"/>
<evidence type="ECO:0000256" key="1">
    <source>
        <dbReference type="SAM" id="Coils"/>
    </source>
</evidence>
<protein>
    <recommendedName>
        <fullName evidence="4">Rad50/SbcC-type AAA domain-containing protein</fullName>
    </recommendedName>
</protein>
<accession>A0A2H9U0V1</accession>
<evidence type="ECO:0000313" key="3">
    <source>
        <dbReference type="Proteomes" id="UP000235861"/>
    </source>
</evidence>
<comment type="caution">
    <text evidence="2">The sequence shown here is derived from an EMBL/GenBank/DDBJ whole genome shotgun (WGS) entry which is preliminary data.</text>
</comment>
<keyword evidence="3" id="KW-1185">Reference proteome</keyword>
<sequence length="643" mass="73022">MELSPYLLVKKLVVKGISSNYTADFKEGLNIIWGDMDCGKSSILNLIDYCLGGSNSSLLYEEIATRGRTAQLEVDLNGTTCTFERTISDASGAIKVYMCDIDESSSAFPMLMAGSSTQIMPDGWISDFILDSLGIAKVRIKESRLRDDANSDRLSFRDLMKLLYLKQTKVGADSLLNYGNIPLFNKNVEVQKFVFNIHDNKIAELNQELGLEASELNKIRTSYAAISKFLADVKISTENVSIDDALHFVESDLETLNESGETLKRDYKFATDLALSMAGEISELKELLADKNKRIEQNLVKYRSFSSLKSTYQNDLENLKISKITRDSISLDMLKEHKLSCPLCQSNISIATEHLNNEVIDAEVKSIKNRISGVQHILDNTWKQNQELENETNAITDTLKELSINFDKLNIENISALLKSIEAIEKQKVELRVKIAQYKRDIAINNKYHDLSRRIESKESVVTRLKQSLKIAQEALVGLDTVVDELSEVFRTYVKNSGLQNVRDVYLDNKFVPHFRGMSYYNHSSGGVRTITSILSFTTRLKFLLMTSGNLPTFLMVDTPGQNIGRNVRDDEDSEFSDPVVYDKIFKRFSDICDYAKQHERKCQIIVVDNDLPKFLKESDNFHLVKRFSKHSEIFEKGLINDY</sequence>
<dbReference type="InterPro" id="IPR027417">
    <property type="entry name" value="P-loop_NTPase"/>
</dbReference>
<dbReference type="OrthoDB" id="975794at2"/>
<keyword evidence="1" id="KW-0175">Coiled coil</keyword>
<dbReference type="EMBL" id="PGGC01000182">
    <property type="protein sequence ID" value="PJG57686.1"/>
    <property type="molecule type" value="Genomic_DNA"/>
</dbReference>
<reference evidence="2 3" key="1">
    <citation type="submission" date="2017-11" db="EMBL/GenBank/DDBJ databases">
        <title>Draft genome sequence of environmental isolate Aeromonas cavernicola sp. nov. MDC 2508.</title>
        <authorList>
            <person name="Colston S.M."/>
            <person name="Navarro A."/>
            <person name="Martinez-Murcia A.J."/>
            <person name="Graf J."/>
        </authorList>
    </citation>
    <scope>NUCLEOTIDE SEQUENCE [LARGE SCALE GENOMIC DNA]</scope>
    <source>
        <strain evidence="2 3">MDC 2508</strain>
    </source>
</reference>
<evidence type="ECO:0000313" key="2">
    <source>
        <dbReference type="EMBL" id="PJG57686.1"/>
    </source>
</evidence>
<feature type="coiled-coil region" evidence="1">
    <location>
        <begin position="385"/>
        <end position="441"/>
    </location>
</feature>
<name>A0A2H9U0V1_9GAMM</name>
<dbReference type="Proteomes" id="UP000235861">
    <property type="component" value="Unassembled WGS sequence"/>
</dbReference>